<sequence>MSRANMFSTEFKFLEEICVGVAFFFQQFFFRRFGTYSRITCTFIFPILRFPCSRSKSEFSCSLIISLINDIAF</sequence>
<dbReference type="AlphaFoldDB" id="A0A8H3KZ31"/>
<evidence type="ECO:0000313" key="2">
    <source>
        <dbReference type="Proteomes" id="UP000615446"/>
    </source>
</evidence>
<gene>
    <name evidence="1" type="ORF">RCL2_000582700</name>
</gene>
<protein>
    <submittedName>
        <fullName evidence="1">Uncharacterized protein</fullName>
    </submittedName>
</protein>
<dbReference type="Proteomes" id="UP000615446">
    <property type="component" value="Unassembled WGS sequence"/>
</dbReference>
<accession>A0A8H3KZ31</accession>
<proteinExistence type="predicted"/>
<comment type="caution">
    <text evidence="1">The sequence shown here is derived from an EMBL/GenBank/DDBJ whole genome shotgun (WGS) entry which is preliminary data.</text>
</comment>
<dbReference type="EMBL" id="BLAL01000039">
    <property type="protein sequence ID" value="GES78522.1"/>
    <property type="molecule type" value="Genomic_DNA"/>
</dbReference>
<reference evidence="1" key="1">
    <citation type="submission" date="2019-10" db="EMBL/GenBank/DDBJ databases">
        <title>Conservation and host-specific expression of non-tandemly repeated heterogenous ribosome RNA gene in arbuscular mycorrhizal fungi.</title>
        <authorList>
            <person name="Maeda T."/>
            <person name="Kobayashi Y."/>
            <person name="Nakagawa T."/>
            <person name="Ezawa T."/>
            <person name="Yamaguchi K."/>
            <person name="Bino T."/>
            <person name="Nishimoto Y."/>
            <person name="Shigenobu S."/>
            <person name="Kawaguchi M."/>
        </authorList>
    </citation>
    <scope>NUCLEOTIDE SEQUENCE</scope>
    <source>
        <strain evidence="1">HR1</strain>
    </source>
</reference>
<name>A0A8H3KZ31_9GLOM</name>
<evidence type="ECO:0000313" key="1">
    <source>
        <dbReference type="EMBL" id="GES78522.1"/>
    </source>
</evidence>
<organism evidence="1 2">
    <name type="scientific">Rhizophagus clarus</name>
    <dbReference type="NCBI Taxonomy" id="94130"/>
    <lineage>
        <taxon>Eukaryota</taxon>
        <taxon>Fungi</taxon>
        <taxon>Fungi incertae sedis</taxon>
        <taxon>Mucoromycota</taxon>
        <taxon>Glomeromycotina</taxon>
        <taxon>Glomeromycetes</taxon>
        <taxon>Glomerales</taxon>
        <taxon>Glomeraceae</taxon>
        <taxon>Rhizophagus</taxon>
    </lineage>
</organism>